<evidence type="ECO:0000256" key="2">
    <source>
        <dbReference type="ARBA" id="ARBA00011838"/>
    </source>
</evidence>
<evidence type="ECO:0000256" key="7">
    <source>
        <dbReference type="RuleBase" id="RU003877"/>
    </source>
</evidence>
<evidence type="ECO:0000256" key="8">
    <source>
        <dbReference type="RuleBase" id="RU003878"/>
    </source>
</evidence>
<comment type="similarity">
    <text evidence="1 6 7">Belongs to the universal ribosomal protein uL13 family.</text>
</comment>
<proteinExistence type="inferred from homology"/>
<accession>A0A7V4G8R1</accession>
<dbReference type="NCBIfam" id="TIGR01066">
    <property type="entry name" value="rplM_bact"/>
    <property type="match status" value="1"/>
</dbReference>
<dbReference type="AlphaFoldDB" id="A0A7V4G8R1"/>
<protein>
    <recommendedName>
        <fullName evidence="5 6">Large ribosomal subunit protein uL13</fullName>
    </recommendedName>
</protein>
<dbReference type="GO" id="GO:0003735">
    <property type="term" value="F:structural constituent of ribosome"/>
    <property type="evidence" value="ECO:0007669"/>
    <property type="project" value="InterPro"/>
</dbReference>
<dbReference type="SUPFAM" id="SSF52161">
    <property type="entry name" value="Ribosomal protein L13"/>
    <property type="match status" value="1"/>
</dbReference>
<dbReference type="PIRSF" id="PIRSF002181">
    <property type="entry name" value="Ribosomal_L13"/>
    <property type="match status" value="1"/>
</dbReference>
<dbReference type="FunFam" id="3.90.1180.10:FF:000001">
    <property type="entry name" value="50S ribosomal protein L13"/>
    <property type="match status" value="1"/>
</dbReference>
<name>A0A7V4G8R1_9BACT</name>
<dbReference type="Gene3D" id="3.90.1180.10">
    <property type="entry name" value="Ribosomal protein L13"/>
    <property type="match status" value="1"/>
</dbReference>
<dbReference type="GO" id="GO:0017148">
    <property type="term" value="P:negative regulation of translation"/>
    <property type="evidence" value="ECO:0007669"/>
    <property type="project" value="TreeGrafter"/>
</dbReference>
<evidence type="ECO:0000313" key="9">
    <source>
        <dbReference type="EMBL" id="HGS05366.1"/>
    </source>
</evidence>
<dbReference type="InterPro" id="IPR036899">
    <property type="entry name" value="Ribosomal_uL13_sf"/>
</dbReference>
<organism evidence="9">
    <name type="scientific">Desulfobacca acetoxidans</name>
    <dbReference type="NCBI Taxonomy" id="60893"/>
    <lineage>
        <taxon>Bacteria</taxon>
        <taxon>Pseudomonadati</taxon>
        <taxon>Thermodesulfobacteriota</taxon>
        <taxon>Desulfobaccia</taxon>
        <taxon>Desulfobaccales</taxon>
        <taxon>Desulfobaccaceae</taxon>
        <taxon>Desulfobacca</taxon>
    </lineage>
</organism>
<comment type="caution">
    <text evidence="9">The sequence shown here is derived from an EMBL/GenBank/DDBJ whole genome shotgun (WGS) entry which is preliminary data.</text>
</comment>
<dbReference type="CDD" id="cd00392">
    <property type="entry name" value="Ribosomal_L13"/>
    <property type="match status" value="1"/>
</dbReference>
<comment type="function">
    <text evidence="6 8">This protein is one of the early assembly proteins of the 50S ribosomal subunit, although it is not seen to bind rRNA by itself. It is important during the early stages of 50S assembly.</text>
</comment>
<dbReference type="InterPro" id="IPR023563">
    <property type="entry name" value="Ribosomal_uL13_CS"/>
</dbReference>
<dbReference type="PANTHER" id="PTHR11545">
    <property type="entry name" value="RIBOSOMAL PROTEIN L13"/>
    <property type="match status" value="1"/>
</dbReference>
<evidence type="ECO:0000256" key="5">
    <source>
        <dbReference type="ARBA" id="ARBA00035201"/>
    </source>
</evidence>
<dbReference type="GO" id="GO:0003729">
    <property type="term" value="F:mRNA binding"/>
    <property type="evidence" value="ECO:0007669"/>
    <property type="project" value="UniProtKB-ARBA"/>
</dbReference>
<evidence type="ECO:0000256" key="1">
    <source>
        <dbReference type="ARBA" id="ARBA00006227"/>
    </source>
</evidence>
<dbReference type="Pfam" id="PF00572">
    <property type="entry name" value="Ribosomal_L13"/>
    <property type="match status" value="1"/>
</dbReference>
<evidence type="ECO:0000256" key="3">
    <source>
        <dbReference type="ARBA" id="ARBA00022980"/>
    </source>
</evidence>
<dbReference type="PANTHER" id="PTHR11545:SF2">
    <property type="entry name" value="LARGE RIBOSOMAL SUBUNIT PROTEIN UL13M"/>
    <property type="match status" value="1"/>
</dbReference>
<sequence length="144" mass="16365">MKSYTAKKDEVPRRWYVVDAQGQVLGRLASRIAMVLRGKNKPQFTPHLDTGDFVVVLNAGGVRLTGKKLDKKIYYRHSGYMGGLKEISARHLLQKKPEEVLRHAVRGMLPKNSLGRNLLRKLKIYTGATHPHQAQQPVPLTWED</sequence>
<dbReference type="PROSITE" id="PS00783">
    <property type="entry name" value="RIBOSOMAL_L13"/>
    <property type="match status" value="1"/>
</dbReference>
<keyword evidence="4 6" id="KW-0687">Ribonucleoprotein</keyword>
<dbReference type="GO" id="GO:0022625">
    <property type="term" value="C:cytosolic large ribosomal subunit"/>
    <property type="evidence" value="ECO:0007669"/>
    <property type="project" value="TreeGrafter"/>
</dbReference>
<dbReference type="InterPro" id="IPR005822">
    <property type="entry name" value="Ribosomal_uL13"/>
</dbReference>
<reference evidence="9" key="1">
    <citation type="journal article" date="2020" name="mSystems">
        <title>Genome- and Community-Level Interaction Insights into Carbon Utilization and Element Cycling Functions of Hydrothermarchaeota in Hydrothermal Sediment.</title>
        <authorList>
            <person name="Zhou Z."/>
            <person name="Liu Y."/>
            <person name="Xu W."/>
            <person name="Pan J."/>
            <person name="Luo Z.H."/>
            <person name="Li M."/>
        </authorList>
    </citation>
    <scope>NUCLEOTIDE SEQUENCE [LARGE SCALE GENOMIC DNA]</scope>
    <source>
        <strain evidence="9">SpSt-548</strain>
    </source>
</reference>
<evidence type="ECO:0000256" key="6">
    <source>
        <dbReference type="HAMAP-Rule" id="MF_01366"/>
    </source>
</evidence>
<dbReference type="HAMAP" id="MF_01366">
    <property type="entry name" value="Ribosomal_uL13"/>
    <property type="match status" value="1"/>
</dbReference>
<dbReference type="EMBL" id="DSXI01000382">
    <property type="protein sequence ID" value="HGS05366.1"/>
    <property type="molecule type" value="Genomic_DNA"/>
</dbReference>
<dbReference type="GO" id="GO:0006412">
    <property type="term" value="P:translation"/>
    <property type="evidence" value="ECO:0007669"/>
    <property type="project" value="UniProtKB-UniRule"/>
</dbReference>
<comment type="subunit">
    <text evidence="2 6">Part of the 50S ribosomal subunit.</text>
</comment>
<dbReference type="InterPro" id="IPR005823">
    <property type="entry name" value="Ribosomal_uL13_bac-type"/>
</dbReference>
<gene>
    <name evidence="6 8" type="primary">rplM</name>
    <name evidence="9" type="ORF">ENT08_06470</name>
</gene>
<keyword evidence="3 6" id="KW-0689">Ribosomal protein</keyword>
<evidence type="ECO:0000256" key="4">
    <source>
        <dbReference type="ARBA" id="ARBA00023274"/>
    </source>
</evidence>